<dbReference type="InterPro" id="IPR057666">
    <property type="entry name" value="DrpA_SLOG"/>
</dbReference>
<evidence type="ECO:0000256" key="2">
    <source>
        <dbReference type="SAM" id="Coils"/>
    </source>
</evidence>
<keyword evidence="5" id="KW-1185">Reference proteome</keyword>
<dbReference type="Gene3D" id="3.40.50.450">
    <property type="match status" value="1"/>
</dbReference>
<sequence length="246" mass="28168">MNIILIWFAIKYKGDWDKIYQALEEKEKVSLRELKELERKMEKQEVNAITILDLGYPNQLKKAYKPPFVLFYKGNIDILKRTFMCASGNELNLNIKKWINNSIEEITYRHALVSSIYKGVDQFVLKRVLENKKDLLVVSANDVEEPFLATNVEPGEHILVISEYPSGTNIKKERLKARNRIVAAFAESLVLFSSEKDGGIMNLVSQFLNQGKEIYCFPGMDDGEDGNTELIKQGANLITSIKDIDK</sequence>
<dbReference type="RefSeq" id="WP_131613930.1">
    <property type="nucleotide sequence ID" value="NZ_PSZP01000056.1"/>
</dbReference>
<accession>A0A4R0XLQ7</accession>
<dbReference type="AlphaFoldDB" id="A0A4R0XLQ7"/>
<evidence type="ECO:0000313" key="5">
    <source>
        <dbReference type="Proteomes" id="UP000291072"/>
    </source>
</evidence>
<reference evidence="4 5" key="1">
    <citation type="submission" date="2018-02" db="EMBL/GenBank/DDBJ databases">
        <title>Mycoplasma marinum and Mycoplasma todarodis sp. nov., moderately halophilic and psychrotolerant mycoplasmas isolated from cephalopods.</title>
        <authorList>
            <person name="Viver T."/>
        </authorList>
    </citation>
    <scope>NUCLEOTIDE SEQUENCE [LARGE SCALE GENOMIC DNA]</scope>
    <source>
        <strain evidence="4 5">5H</strain>
    </source>
</reference>
<dbReference type="InterPro" id="IPR003488">
    <property type="entry name" value="DprA"/>
</dbReference>
<dbReference type="Pfam" id="PF02481">
    <property type="entry name" value="DNA_processg_A"/>
    <property type="match status" value="1"/>
</dbReference>
<evidence type="ECO:0000256" key="1">
    <source>
        <dbReference type="ARBA" id="ARBA00006525"/>
    </source>
</evidence>
<dbReference type="PANTHER" id="PTHR43022:SF1">
    <property type="entry name" value="PROTEIN SMF"/>
    <property type="match status" value="1"/>
</dbReference>
<comment type="similarity">
    <text evidence="1">Belongs to the DprA/Smf family.</text>
</comment>
<comment type="caution">
    <text evidence="4">The sequence shown here is derived from an EMBL/GenBank/DDBJ whole genome shotgun (WGS) entry which is preliminary data.</text>
</comment>
<organism evidence="4 5">
    <name type="scientific">Mycoplasma todarodis</name>
    <dbReference type="NCBI Taxonomy" id="1937191"/>
    <lineage>
        <taxon>Bacteria</taxon>
        <taxon>Bacillati</taxon>
        <taxon>Mycoplasmatota</taxon>
        <taxon>Mollicutes</taxon>
        <taxon>Mycoplasmataceae</taxon>
        <taxon>Mycoplasma</taxon>
    </lineage>
</organism>
<evidence type="ECO:0000313" key="4">
    <source>
        <dbReference type="EMBL" id="TCG10362.1"/>
    </source>
</evidence>
<protein>
    <submittedName>
        <fullName evidence="4">DNA-processing protein DprA</fullName>
    </submittedName>
</protein>
<dbReference type="EMBL" id="PSZP01000056">
    <property type="protein sequence ID" value="TCG10362.1"/>
    <property type="molecule type" value="Genomic_DNA"/>
</dbReference>
<feature type="domain" description="Smf/DprA SLOG" evidence="3">
    <location>
        <begin position="48"/>
        <end position="244"/>
    </location>
</feature>
<feature type="coiled-coil region" evidence="2">
    <location>
        <begin position="20"/>
        <end position="54"/>
    </location>
</feature>
<dbReference type="PANTHER" id="PTHR43022">
    <property type="entry name" value="PROTEIN SMF"/>
    <property type="match status" value="1"/>
</dbReference>
<keyword evidence="2" id="KW-0175">Coiled coil</keyword>
<gene>
    <name evidence="4" type="ORF">C4B25_04520</name>
</gene>
<dbReference type="GO" id="GO:0009294">
    <property type="term" value="P:DNA-mediated transformation"/>
    <property type="evidence" value="ECO:0007669"/>
    <property type="project" value="InterPro"/>
</dbReference>
<dbReference type="Proteomes" id="UP000291072">
    <property type="component" value="Unassembled WGS sequence"/>
</dbReference>
<dbReference type="SUPFAM" id="SSF102405">
    <property type="entry name" value="MCP/YpsA-like"/>
    <property type="match status" value="1"/>
</dbReference>
<dbReference type="OrthoDB" id="9785707at2"/>
<proteinExistence type="inferred from homology"/>
<name>A0A4R0XLQ7_9MOLU</name>
<evidence type="ECO:0000259" key="3">
    <source>
        <dbReference type="Pfam" id="PF02481"/>
    </source>
</evidence>